<name>A0ABP6ZMQ8_9ACTN</name>
<dbReference type="InterPro" id="IPR027383">
    <property type="entry name" value="Znf_put"/>
</dbReference>
<evidence type="ECO:0000313" key="6">
    <source>
        <dbReference type="Proteomes" id="UP001500630"/>
    </source>
</evidence>
<dbReference type="Pfam" id="PF13490">
    <property type="entry name" value="zf-HC2"/>
    <property type="match status" value="1"/>
</dbReference>
<dbReference type="RefSeq" id="WP_345576836.1">
    <property type="nucleotide sequence ID" value="NZ_BAABDQ010000051.1"/>
</dbReference>
<evidence type="ECO:0000256" key="2">
    <source>
        <dbReference type="ARBA" id="ARBA00023163"/>
    </source>
</evidence>
<protein>
    <submittedName>
        <fullName evidence="5">Zf-HC2 domain-containing protein</fullName>
    </submittedName>
</protein>
<keyword evidence="3" id="KW-1133">Transmembrane helix</keyword>
<keyword evidence="1" id="KW-0805">Transcription regulation</keyword>
<proteinExistence type="predicted"/>
<keyword evidence="6" id="KW-1185">Reference proteome</keyword>
<organism evidence="5 6">
    <name type="scientific">Nonomuraea rosea</name>
    <dbReference type="NCBI Taxonomy" id="638574"/>
    <lineage>
        <taxon>Bacteria</taxon>
        <taxon>Bacillati</taxon>
        <taxon>Actinomycetota</taxon>
        <taxon>Actinomycetes</taxon>
        <taxon>Streptosporangiales</taxon>
        <taxon>Streptosporangiaceae</taxon>
        <taxon>Nonomuraea</taxon>
    </lineage>
</organism>
<sequence>MSSMDPYADWDAAYVFGALSPRERHTYEEHLGGCGACAQAVAALAGMPGILSAVPAERALGLLRADPPPAEVPASLLSELVDASRRARRRGRIRIAALAVAAAVAGMMVSPFLPDRQEAALPMVQTTPSPVTAEVRVIQEPWGTRVELTCRYAMAGAKAPSKTFEYALYVTDALGNSTRLATWMASPDSTTMPVGTTGLTTKQIRSIDVRLAQNGRILLDRRL</sequence>
<evidence type="ECO:0000256" key="1">
    <source>
        <dbReference type="ARBA" id="ARBA00023015"/>
    </source>
</evidence>
<keyword evidence="3" id="KW-0812">Transmembrane</keyword>
<feature type="domain" description="Putative zinc-finger" evidence="4">
    <location>
        <begin position="13"/>
        <end position="38"/>
    </location>
</feature>
<accession>A0ABP6ZMQ8</accession>
<evidence type="ECO:0000259" key="4">
    <source>
        <dbReference type="Pfam" id="PF13490"/>
    </source>
</evidence>
<evidence type="ECO:0000256" key="3">
    <source>
        <dbReference type="SAM" id="Phobius"/>
    </source>
</evidence>
<dbReference type="Gene3D" id="1.10.10.1320">
    <property type="entry name" value="Anti-sigma factor, zinc-finger domain"/>
    <property type="match status" value="1"/>
</dbReference>
<dbReference type="Proteomes" id="UP001500630">
    <property type="component" value="Unassembled WGS sequence"/>
</dbReference>
<reference evidence="6" key="1">
    <citation type="journal article" date="2019" name="Int. J. Syst. Evol. Microbiol.">
        <title>The Global Catalogue of Microorganisms (GCM) 10K type strain sequencing project: providing services to taxonomists for standard genome sequencing and annotation.</title>
        <authorList>
            <consortium name="The Broad Institute Genomics Platform"/>
            <consortium name="The Broad Institute Genome Sequencing Center for Infectious Disease"/>
            <person name="Wu L."/>
            <person name="Ma J."/>
        </authorList>
    </citation>
    <scope>NUCLEOTIDE SEQUENCE [LARGE SCALE GENOMIC DNA]</scope>
    <source>
        <strain evidence="6">JCM 17326</strain>
    </source>
</reference>
<dbReference type="InterPro" id="IPR041916">
    <property type="entry name" value="Anti_sigma_zinc_sf"/>
</dbReference>
<evidence type="ECO:0000313" key="5">
    <source>
        <dbReference type="EMBL" id="GAA3614714.1"/>
    </source>
</evidence>
<keyword evidence="2" id="KW-0804">Transcription</keyword>
<comment type="caution">
    <text evidence="5">The sequence shown here is derived from an EMBL/GenBank/DDBJ whole genome shotgun (WGS) entry which is preliminary data.</text>
</comment>
<feature type="transmembrane region" description="Helical" evidence="3">
    <location>
        <begin position="95"/>
        <end position="113"/>
    </location>
</feature>
<keyword evidence="3" id="KW-0472">Membrane</keyword>
<gene>
    <name evidence="5" type="ORF">GCM10022419_119910</name>
</gene>
<dbReference type="EMBL" id="BAABDQ010000051">
    <property type="protein sequence ID" value="GAA3614714.1"/>
    <property type="molecule type" value="Genomic_DNA"/>
</dbReference>